<dbReference type="AlphaFoldDB" id="A0AAW5IF18"/>
<comment type="caution">
    <text evidence="2">The sequence shown here is derived from an EMBL/GenBank/DDBJ whole genome shotgun (WGS) entry which is preliminary data.</text>
</comment>
<dbReference type="RefSeq" id="WP_118311917.1">
    <property type="nucleotide sequence ID" value="NZ_JANDWY010000001.1"/>
</dbReference>
<protein>
    <submittedName>
        <fullName evidence="2">Uncharacterized protein</fullName>
    </submittedName>
</protein>
<accession>A0AAW5IF18</accession>
<dbReference type="Proteomes" id="UP001205531">
    <property type="component" value="Unassembled WGS sequence"/>
</dbReference>
<evidence type="ECO:0000313" key="2">
    <source>
        <dbReference type="EMBL" id="MCP9563087.1"/>
    </source>
</evidence>
<proteinExistence type="predicted"/>
<sequence>MECEVRRKSKEARSKGAASSKLASVPSDSIAWSPLEQESFPKTMPSHLFQDAPGIFFFHPIAISKNIRILTPDFPALKKGT</sequence>
<gene>
    <name evidence="2" type="ORF">NNC64_00670</name>
</gene>
<feature type="compositionally biased region" description="Basic and acidic residues" evidence="1">
    <location>
        <begin position="1"/>
        <end position="14"/>
    </location>
</feature>
<reference evidence="2" key="1">
    <citation type="submission" date="2022-07" db="EMBL/GenBank/DDBJ databases">
        <title>Prevotella copri.</title>
        <authorList>
            <person name="Yang C."/>
        </authorList>
    </citation>
    <scope>NUCLEOTIDE SEQUENCE</scope>
    <source>
        <strain evidence="2">HF2107</strain>
    </source>
</reference>
<dbReference type="EMBL" id="JANDWZ010000001">
    <property type="protein sequence ID" value="MCP9563087.1"/>
    <property type="molecule type" value="Genomic_DNA"/>
</dbReference>
<evidence type="ECO:0000313" key="3">
    <source>
        <dbReference type="Proteomes" id="UP001205531"/>
    </source>
</evidence>
<organism evidence="2 3">
    <name type="scientific">Segatella copri</name>
    <dbReference type="NCBI Taxonomy" id="165179"/>
    <lineage>
        <taxon>Bacteria</taxon>
        <taxon>Pseudomonadati</taxon>
        <taxon>Bacteroidota</taxon>
        <taxon>Bacteroidia</taxon>
        <taxon>Bacteroidales</taxon>
        <taxon>Prevotellaceae</taxon>
        <taxon>Segatella</taxon>
    </lineage>
</organism>
<evidence type="ECO:0000256" key="1">
    <source>
        <dbReference type="SAM" id="MobiDB-lite"/>
    </source>
</evidence>
<feature type="region of interest" description="Disordered" evidence="1">
    <location>
        <begin position="1"/>
        <end position="25"/>
    </location>
</feature>
<name>A0AAW5IF18_9BACT</name>